<dbReference type="EMBL" id="FOIB01000005">
    <property type="protein sequence ID" value="SEU15824.1"/>
    <property type="molecule type" value="Genomic_DNA"/>
</dbReference>
<dbReference type="GO" id="GO:0003700">
    <property type="term" value="F:DNA-binding transcription factor activity"/>
    <property type="evidence" value="ECO:0007669"/>
    <property type="project" value="InterPro"/>
</dbReference>
<gene>
    <name evidence="1" type="ORF">MFU01_41810</name>
    <name evidence="2" type="ORF">SAMN05443572_105399</name>
</gene>
<dbReference type="Gene3D" id="1.10.1740.10">
    <property type="match status" value="1"/>
</dbReference>
<keyword evidence="3" id="KW-1185">Reference proteome</keyword>
<dbReference type="SUPFAM" id="SSF88946">
    <property type="entry name" value="Sigma2 domain of RNA polymerase sigma factors"/>
    <property type="match status" value="1"/>
</dbReference>
<evidence type="ECO:0000313" key="2">
    <source>
        <dbReference type="EMBL" id="SEU15824.1"/>
    </source>
</evidence>
<dbReference type="EMBL" id="BJXR01000031">
    <property type="protein sequence ID" value="GEN09144.1"/>
    <property type="molecule type" value="Genomic_DNA"/>
</dbReference>
<evidence type="ECO:0000313" key="3">
    <source>
        <dbReference type="Proteomes" id="UP000183760"/>
    </source>
</evidence>
<dbReference type="RefSeq" id="WP_046714617.1">
    <property type="nucleotide sequence ID" value="NZ_BJXR01000031.1"/>
</dbReference>
<sequence length="200" mass="23284">MSLPTPSEEQELHERILKKDESLATAEVFEVFVDPITARLCRDVNRSKEEAWDAVVDVIYAYLAHPERYVPQKGRLSTYLREAAKKKLTDRYRSRVARTHREQDYGAVVELRARAPNESLEVTVEARLAVRRIDHARLPERDRVFLGLVLQGEGSTRVLAQAMGLPPMSDEDRKRRVKRNRDRLMKWLGRFGKEDRDDES</sequence>
<dbReference type="Proteomes" id="UP000183760">
    <property type="component" value="Unassembled WGS sequence"/>
</dbReference>
<accession>A0A511T4Q7</accession>
<protein>
    <submittedName>
        <fullName evidence="2">RNA polymerase sigma-70 factor, ECF subfamily</fullName>
    </submittedName>
</protein>
<evidence type="ECO:0000313" key="1">
    <source>
        <dbReference type="EMBL" id="GEN09144.1"/>
    </source>
</evidence>
<dbReference type="InterPro" id="IPR013325">
    <property type="entry name" value="RNA_pol_sigma_r2"/>
</dbReference>
<reference evidence="1 4" key="2">
    <citation type="submission" date="2019-07" db="EMBL/GenBank/DDBJ databases">
        <title>Whole genome shotgun sequence of Myxococcus fulvus NBRC 100333.</title>
        <authorList>
            <person name="Hosoyama A."/>
            <person name="Uohara A."/>
            <person name="Ohji S."/>
            <person name="Ichikawa N."/>
        </authorList>
    </citation>
    <scope>NUCLEOTIDE SEQUENCE [LARGE SCALE GENOMIC DNA]</scope>
    <source>
        <strain evidence="1 4">NBRC 100333</strain>
    </source>
</reference>
<organism evidence="1 4">
    <name type="scientific">Myxococcus fulvus</name>
    <dbReference type="NCBI Taxonomy" id="33"/>
    <lineage>
        <taxon>Bacteria</taxon>
        <taxon>Pseudomonadati</taxon>
        <taxon>Myxococcota</taxon>
        <taxon>Myxococcia</taxon>
        <taxon>Myxococcales</taxon>
        <taxon>Cystobacterineae</taxon>
        <taxon>Myxococcaceae</taxon>
        <taxon>Myxococcus</taxon>
    </lineage>
</organism>
<name>A0A511T4Q7_MYXFU</name>
<proteinExistence type="predicted"/>
<dbReference type="OrthoDB" id="8479261at2"/>
<dbReference type="Proteomes" id="UP000321514">
    <property type="component" value="Unassembled WGS sequence"/>
</dbReference>
<dbReference type="AlphaFoldDB" id="A0A511T4Q7"/>
<comment type="caution">
    <text evidence="1">The sequence shown here is derived from an EMBL/GenBank/DDBJ whole genome shotgun (WGS) entry which is preliminary data.</text>
</comment>
<dbReference type="GO" id="GO:0006352">
    <property type="term" value="P:DNA-templated transcription initiation"/>
    <property type="evidence" value="ECO:0007669"/>
    <property type="project" value="InterPro"/>
</dbReference>
<reference evidence="2 3" key="1">
    <citation type="submission" date="2016-10" db="EMBL/GenBank/DDBJ databases">
        <authorList>
            <person name="Varghese N."/>
            <person name="Submissions S."/>
        </authorList>
    </citation>
    <scope>NUCLEOTIDE SEQUENCE [LARGE SCALE GENOMIC DNA]</scope>
    <source>
        <strain evidence="2 3">DSM 16525</strain>
    </source>
</reference>
<evidence type="ECO:0000313" key="4">
    <source>
        <dbReference type="Proteomes" id="UP000321514"/>
    </source>
</evidence>
<dbReference type="STRING" id="1334629.MFUL124B02_27270"/>